<dbReference type="PANTHER" id="PTHR21666">
    <property type="entry name" value="PEPTIDASE-RELATED"/>
    <property type="match status" value="1"/>
</dbReference>
<protein>
    <recommendedName>
        <fullName evidence="2">LysM domain-containing protein</fullName>
    </recommendedName>
</protein>
<dbReference type="SMART" id="SM00257">
    <property type="entry name" value="LysM"/>
    <property type="match status" value="2"/>
</dbReference>
<dbReference type="CDD" id="cd00118">
    <property type="entry name" value="LysM"/>
    <property type="match status" value="2"/>
</dbReference>
<dbReference type="Pfam" id="PF01476">
    <property type="entry name" value="LysM"/>
    <property type="match status" value="2"/>
</dbReference>
<dbReference type="InterPro" id="IPR050570">
    <property type="entry name" value="Cell_wall_metabolism_enzyme"/>
</dbReference>
<dbReference type="InterPro" id="IPR016047">
    <property type="entry name" value="M23ase_b-sheet_dom"/>
</dbReference>
<proteinExistence type="predicted"/>
<feature type="domain" description="LysM" evidence="2">
    <location>
        <begin position="309"/>
        <end position="354"/>
    </location>
</feature>
<dbReference type="RefSeq" id="WP_010882308.1">
    <property type="nucleotide sequence ID" value="NC_010741.1"/>
</dbReference>
<dbReference type="Gene3D" id="2.70.70.10">
    <property type="entry name" value="Glucose Permease (Domain IIA)"/>
    <property type="match status" value="1"/>
</dbReference>
<gene>
    <name evidence="3" type="ordered locus">TPASS_0864</name>
</gene>
<dbReference type="InterPro" id="IPR018392">
    <property type="entry name" value="LysM"/>
</dbReference>
<evidence type="ECO:0000313" key="4">
    <source>
        <dbReference type="Proteomes" id="UP000001202"/>
    </source>
</evidence>
<feature type="transmembrane region" description="Helical" evidence="1">
    <location>
        <begin position="231"/>
        <end position="250"/>
    </location>
</feature>
<dbReference type="PANTHER" id="PTHR21666:SF290">
    <property type="entry name" value="PEPTIDASE M23 DOMAIN PROTEIN"/>
    <property type="match status" value="1"/>
</dbReference>
<evidence type="ECO:0000259" key="2">
    <source>
        <dbReference type="PROSITE" id="PS51782"/>
    </source>
</evidence>
<keyword evidence="1" id="KW-0472">Membrane</keyword>
<dbReference type="Proteomes" id="UP000001202">
    <property type="component" value="Chromosome"/>
</dbReference>
<accession>A0A0H3BLK7</accession>
<keyword evidence="1" id="KW-1133">Transmembrane helix</keyword>
<sequence length="546" mass="58515">MRPARCVLYTGRAPCGSKTSGTLLGTPPPVALQAKCSTPGINVPIPPVMDVITYTGADLVPDHARGCEPFSVCPSPAEVRRAVLSSSAFSDSGGARARTRNRLVPRFPLEEEIISFHESPDTLDIPESGSGVSGRLGGGRGLRARYAKWSTRAEARLIRAQALNASGLLSSISNRSVRVSRRRGIGGMRFFRREKSARTPLARTAVPRFSFPSFSVPVRSLQDASCVPLCAALACALLFVLMVLCIPWAVHVTGGRRLALVRFETDSTLAHALRRGVFRAEEVETREGGANAAALAEALDTQLATVSYRTYTVRKGDTISAIALRAGLKHMGTLLSVNGISNARRLSVGDQITIPSMDGLMHTVQKGQSLSAIASLFRLPLNTLLDANDLVSRALTVGQRLFIPGAKLSAFDLRKVLGELFMYPIRGRRTSGFGYRSDPFSGKRSFHNGIDLAAPYGTQVKATLDGKVAEIGYSRIYGNYLIIVHGGGYQTMYGHLSSVMVGRGARVVQGTTIGRVGASGRATGPHLHFSVFKNGSVVNPLKILTK</sequence>
<dbReference type="InterPro" id="IPR036779">
    <property type="entry name" value="LysM_dom_sf"/>
</dbReference>
<evidence type="ECO:0000313" key="3">
    <source>
        <dbReference type="EMBL" id="ACD71281.1"/>
    </source>
</evidence>
<dbReference type="GO" id="GO:0004222">
    <property type="term" value="F:metalloendopeptidase activity"/>
    <property type="evidence" value="ECO:0007669"/>
    <property type="project" value="TreeGrafter"/>
</dbReference>
<name>A0A0H3BLK7_TREPS</name>
<organism evidence="3 4">
    <name type="scientific">Treponema pallidum subsp. pallidum (strain SS14)</name>
    <dbReference type="NCBI Taxonomy" id="455434"/>
    <lineage>
        <taxon>Bacteria</taxon>
        <taxon>Pseudomonadati</taxon>
        <taxon>Spirochaetota</taxon>
        <taxon>Spirochaetia</taxon>
        <taxon>Spirochaetales</taxon>
        <taxon>Treponemataceae</taxon>
        <taxon>Treponema</taxon>
    </lineage>
</organism>
<dbReference type="Pfam" id="PF01551">
    <property type="entry name" value="Peptidase_M23"/>
    <property type="match status" value="1"/>
</dbReference>
<dbReference type="SUPFAM" id="SSF51261">
    <property type="entry name" value="Duplicated hybrid motif"/>
    <property type="match status" value="1"/>
</dbReference>
<evidence type="ECO:0000256" key="1">
    <source>
        <dbReference type="SAM" id="Phobius"/>
    </source>
</evidence>
<keyword evidence="1" id="KW-0812">Transmembrane</keyword>
<dbReference type="InterPro" id="IPR011055">
    <property type="entry name" value="Dup_hybrid_motif"/>
</dbReference>
<dbReference type="EMBL" id="CP000805">
    <property type="protein sequence ID" value="ACD71281.1"/>
    <property type="molecule type" value="Genomic_DNA"/>
</dbReference>
<dbReference type="Gene3D" id="3.10.350.10">
    <property type="entry name" value="LysM domain"/>
    <property type="match status" value="2"/>
</dbReference>
<dbReference type="CDD" id="cd12797">
    <property type="entry name" value="M23_peptidase"/>
    <property type="match status" value="1"/>
</dbReference>
<dbReference type="PROSITE" id="PS51782">
    <property type="entry name" value="LYSM"/>
    <property type="match status" value="2"/>
</dbReference>
<dbReference type="KEGG" id="tpp:TPASS_0864"/>
<dbReference type="PATRIC" id="fig|243276.5.peg.916"/>
<dbReference type="SUPFAM" id="SSF54106">
    <property type="entry name" value="LysM domain"/>
    <property type="match status" value="2"/>
</dbReference>
<dbReference type="AlphaFoldDB" id="A0A0H3BLK7"/>
<reference evidence="3 4" key="1">
    <citation type="journal article" date="2008" name="BMC Microbiol.">
        <title>Complete genome sequence of Treponema pallidum ssp. pallidum strain SS14 determined with oligonucleotide arrays.</title>
        <authorList>
            <person name="Matejkova P."/>
            <person name="Strouhal M."/>
            <person name="Smajs D."/>
            <person name="Norris S.J."/>
            <person name="Palzkill T."/>
            <person name="Petrosino J.F."/>
            <person name="Sodergren E."/>
            <person name="Norton J.E."/>
            <person name="Singh J."/>
            <person name="Richmond T.A."/>
            <person name="Molla M.N."/>
            <person name="Albert T.J."/>
            <person name="Weinstock G.M."/>
        </authorList>
    </citation>
    <scope>NUCLEOTIDE SEQUENCE [LARGE SCALE GENOMIC DNA]</scope>
    <source>
        <strain evidence="3 4">SS14</strain>
    </source>
</reference>
<feature type="domain" description="LysM" evidence="2">
    <location>
        <begin position="360"/>
        <end position="403"/>
    </location>
</feature>
<dbReference type="GeneID" id="93876620"/>